<sequence length="119" mass="12389">MTTSPTHPVDELLPAPKLFALGLQHVLVMYAGAIAVPLIVGRALKLDPADVAYLISADLFVCGIATLIQSLGATQWFGIRLPVMMGVTFAAVGPMVAMANQTSGAAGARRSLARSSRRG</sequence>
<evidence type="ECO:0000256" key="2">
    <source>
        <dbReference type="ARBA" id="ARBA00008821"/>
    </source>
</evidence>
<dbReference type="RefSeq" id="WP_229804100.1">
    <property type="nucleotide sequence ID" value="NZ_BMYQ01000005.1"/>
</dbReference>
<evidence type="ECO:0008006" key="10">
    <source>
        <dbReference type="Google" id="ProtNLM"/>
    </source>
</evidence>
<evidence type="ECO:0000256" key="5">
    <source>
        <dbReference type="ARBA" id="ARBA00022989"/>
    </source>
</evidence>
<reference evidence="8" key="1">
    <citation type="journal article" date="2014" name="Int. J. Syst. Evol. Microbiol.">
        <title>Complete genome sequence of Corynebacterium casei LMG S-19264T (=DSM 44701T), isolated from a smear-ripened cheese.</title>
        <authorList>
            <consortium name="US DOE Joint Genome Institute (JGI-PGF)"/>
            <person name="Walter F."/>
            <person name="Albersmeier A."/>
            <person name="Kalinowski J."/>
            <person name="Ruckert C."/>
        </authorList>
    </citation>
    <scope>NUCLEOTIDE SEQUENCE</scope>
    <source>
        <strain evidence="8">KCTC 23714</strain>
    </source>
</reference>
<comment type="subcellular location">
    <subcellularLocation>
        <location evidence="1">Membrane</location>
        <topology evidence="1">Multi-pass membrane protein</topology>
    </subcellularLocation>
</comment>
<accession>A0A918IT56</accession>
<dbReference type="AlphaFoldDB" id="A0A918IT56"/>
<dbReference type="Proteomes" id="UP000628984">
    <property type="component" value="Unassembled WGS sequence"/>
</dbReference>
<feature type="transmembrane region" description="Helical" evidence="7">
    <location>
        <begin position="77"/>
        <end position="100"/>
    </location>
</feature>
<evidence type="ECO:0000256" key="3">
    <source>
        <dbReference type="ARBA" id="ARBA00022448"/>
    </source>
</evidence>
<feature type="transmembrane region" description="Helical" evidence="7">
    <location>
        <begin position="51"/>
        <end position="71"/>
    </location>
</feature>
<dbReference type="PANTHER" id="PTHR42810:SF4">
    <property type="entry name" value="URIC ACID TRANSPORTER UACT"/>
    <property type="match status" value="1"/>
</dbReference>
<proteinExistence type="inferred from homology"/>
<name>A0A918IT56_9RHOB</name>
<comment type="caution">
    <text evidence="8">The sequence shown here is derived from an EMBL/GenBank/DDBJ whole genome shotgun (WGS) entry which is preliminary data.</text>
</comment>
<keyword evidence="4 7" id="KW-0812">Transmembrane</keyword>
<dbReference type="GO" id="GO:0042907">
    <property type="term" value="F:xanthine transmembrane transporter activity"/>
    <property type="evidence" value="ECO:0007669"/>
    <property type="project" value="TreeGrafter"/>
</dbReference>
<organism evidence="8 9">
    <name type="scientific">Gemmobacter lanyuensis</name>
    <dbReference type="NCBI Taxonomy" id="1054497"/>
    <lineage>
        <taxon>Bacteria</taxon>
        <taxon>Pseudomonadati</taxon>
        <taxon>Pseudomonadota</taxon>
        <taxon>Alphaproteobacteria</taxon>
        <taxon>Rhodobacterales</taxon>
        <taxon>Paracoccaceae</taxon>
        <taxon>Gemmobacter</taxon>
    </lineage>
</organism>
<evidence type="ECO:0000313" key="8">
    <source>
        <dbReference type="EMBL" id="GGW31008.1"/>
    </source>
</evidence>
<reference evidence="8" key="2">
    <citation type="submission" date="2020-09" db="EMBL/GenBank/DDBJ databases">
        <authorList>
            <person name="Sun Q."/>
            <person name="Kim S."/>
        </authorList>
    </citation>
    <scope>NUCLEOTIDE SEQUENCE</scope>
    <source>
        <strain evidence="8">KCTC 23714</strain>
    </source>
</reference>
<evidence type="ECO:0000256" key="4">
    <source>
        <dbReference type="ARBA" id="ARBA00022692"/>
    </source>
</evidence>
<evidence type="ECO:0000313" key="9">
    <source>
        <dbReference type="Proteomes" id="UP000628984"/>
    </source>
</evidence>
<protein>
    <recommendedName>
        <fullName evidence="10">Purine permease</fullName>
    </recommendedName>
</protein>
<evidence type="ECO:0000256" key="7">
    <source>
        <dbReference type="SAM" id="Phobius"/>
    </source>
</evidence>
<evidence type="ECO:0000256" key="6">
    <source>
        <dbReference type="ARBA" id="ARBA00023136"/>
    </source>
</evidence>
<keyword evidence="9" id="KW-1185">Reference proteome</keyword>
<evidence type="ECO:0000256" key="1">
    <source>
        <dbReference type="ARBA" id="ARBA00004141"/>
    </source>
</evidence>
<dbReference type="PANTHER" id="PTHR42810">
    <property type="entry name" value="PURINE PERMEASE C1399.01C-RELATED"/>
    <property type="match status" value="1"/>
</dbReference>
<dbReference type="Pfam" id="PF00860">
    <property type="entry name" value="Xan_ur_permease"/>
    <property type="match status" value="1"/>
</dbReference>
<feature type="transmembrane region" description="Helical" evidence="7">
    <location>
        <begin position="18"/>
        <end position="39"/>
    </location>
</feature>
<gene>
    <name evidence="8" type="ORF">GCM10011452_19360</name>
</gene>
<dbReference type="EMBL" id="BMYQ01000005">
    <property type="protein sequence ID" value="GGW31008.1"/>
    <property type="molecule type" value="Genomic_DNA"/>
</dbReference>
<keyword evidence="5 7" id="KW-1133">Transmembrane helix</keyword>
<dbReference type="GO" id="GO:0005886">
    <property type="term" value="C:plasma membrane"/>
    <property type="evidence" value="ECO:0007669"/>
    <property type="project" value="TreeGrafter"/>
</dbReference>
<dbReference type="InterPro" id="IPR006043">
    <property type="entry name" value="NCS2"/>
</dbReference>
<comment type="similarity">
    <text evidence="2">Belongs to the nucleobase:cation symporter-2 (NCS2) (TC 2.A.40) family.</text>
</comment>
<keyword evidence="6 7" id="KW-0472">Membrane</keyword>
<keyword evidence="3" id="KW-0813">Transport</keyword>